<evidence type="ECO:0000256" key="5">
    <source>
        <dbReference type="ARBA" id="ARBA00024345"/>
    </source>
</evidence>
<name>A0AAV5QXV2_PICKL</name>
<feature type="compositionally biased region" description="Basic and acidic residues" evidence="6">
    <location>
        <begin position="594"/>
        <end position="610"/>
    </location>
</feature>
<dbReference type="GO" id="GO:1990526">
    <property type="term" value="C:Ste12p-Dig1p-Dig2p complex"/>
    <property type="evidence" value="ECO:0007669"/>
    <property type="project" value="TreeGrafter"/>
</dbReference>
<comment type="subcellular location">
    <subcellularLocation>
        <location evidence="1">Nucleus</location>
    </subcellularLocation>
</comment>
<dbReference type="SMART" id="SM00424">
    <property type="entry name" value="STE"/>
    <property type="match status" value="1"/>
</dbReference>
<protein>
    <submittedName>
        <fullName evidence="7">Homeodomain family transcription factor</fullName>
    </submittedName>
</protein>
<comment type="similarity">
    <text evidence="5">Belongs to the STE12 transcription factor family.</text>
</comment>
<dbReference type="PANTHER" id="PTHR47427">
    <property type="entry name" value="PROTEIN STE12"/>
    <property type="match status" value="1"/>
</dbReference>
<dbReference type="GO" id="GO:0005634">
    <property type="term" value="C:nucleus"/>
    <property type="evidence" value="ECO:0007669"/>
    <property type="project" value="UniProtKB-SubCell"/>
</dbReference>
<dbReference type="InterPro" id="IPR052127">
    <property type="entry name" value="STE12_transcription_factor"/>
</dbReference>
<feature type="region of interest" description="Disordered" evidence="6">
    <location>
        <begin position="700"/>
        <end position="721"/>
    </location>
</feature>
<dbReference type="GO" id="GO:0003677">
    <property type="term" value="F:DNA binding"/>
    <property type="evidence" value="ECO:0007669"/>
    <property type="project" value="UniProtKB-KW"/>
</dbReference>
<keyword evidence="3" id="KW-0804">Transcription</keyword>
<reference evidence="7 8" key="1">
    <citation type="journal article" date="2023" name="Elife">
        <title>Identification of key yeast species and microbe-microbe interactions impacting larval growth of Drosophila in the wild.</title>
        <authorList>
            <person name="Mure A."/>
            <person name="Sugiura Y."/>
            <person name="Maeda R."/>
            <person name="Honda K."/>
            <person name="Sakurai N."/>
            <person name="Takahashi Y."/>
            <person name="Watada M."/>
            <person name="Katoh T."/>
            <person name="Gotoh A."/>
            <person name="Gotoh Y."/>
            <person name="Taniguchi I."/>
            <person name="Nakamura K."/>
            <person name="Hayashi T."/>
            <person name="Katayama T."/>
            <person name="Uemura T."/>
            <person name="Hattori Y."/>
        </authorList>
    </citation>
    <scope>NUCLEOTIDE SEQUENCE [LARGE SCALE GENOMIC DNA]</scope>
    <source>
        <strain evidence="7 8">PK-24</strain>
    </source>
</reference>
<dbReference type="PANTHER" id="PTHR47427:SF1">
    <property type="entry name" value="PROTEIN STE12"/>
    <property type="match status" value="1"/>
</dbReference>
<dbReference type="GO" id="GO:1990527">
    <property type="term" value="C:Tec1p-Ste12p-Dig1p complex"/>
    <property type="evidence" value="ECO:0007669"/>
    <property type="project" value="TreeGrafter"/>
</dbReference>
<sequence>MTALTAKSEQYKEANGSVKKEPLEDSDTPILGEVIPEVPKVDESKINNNNSQIENSDNSTENDLSEEESQKFINSLQLIKDLDLFLATAPVNWHENQVIRRYFLNKEEGFVSCVYWNNLYFITGTDIVRCIAYKMCHIGREIVDRKKFEEGVFSDLRALKCGTHAILENSRSPFLKFLHRNQCLRTQKKQKVFFWFSVPHTKLFTDFLERDLKRELSNQPATTKPINGMFNTFKYDQSRPILEQLSDHFSSILSFNVSHLLLKTNPILSTNPETIKPEQQQHVTQSNHNIPQVVPQQQPHAQLLYPQQSYSNISATRDQQRQVNIGSAGDDMVRTQHSKEQLQNTNQNNIQITDDFPLDFIDAEPNYLNGYNNSENPVRFNGKLSFSQSYIFDDGKMSPSKGSQIQYVVGDNIQPFDQSDSLLYGSINHTLLSATYQPYSNQQMYILSGLPSAIDPTSTLNLQQSQSQSGSISQLIQLPVQHTGMTNSPTTIVGNNESHQGSIDGFNFQGNDQNLKMMPQYIKSQSPSLSGNFMNFPSSGYIPVYMPLPTASSKDNILFHNDSVEVENINESMENKNGVNSVEINESAGQKAATELKEMEPKEKDNETSDKMNSTQKPDYMMLSMPSAMSNNFGRVIVGGQLFTPGNLGMEYNVDNYALGSGVGISPVIGFNNGMLSAIQYQSANKPNFEIPNDRYEHRDSNEDTVLKNKDSNGIQNIDGSKVTKPRTAVKKKFLNPTLQRLQLESYLDENEDPVESDENEDKIPIIEPTKLVVEDSMNN</sequence>
<feature type="compositionally biased region" description="Low complexity" evidence="6">
    <location>
        <begin position="46"/>
        <end position="59"/>
    </location>
</feature>
<evidence type="ECO:0000313" key="8">
    <source>
        <dbReference type="Proteomes" id="UP001378960"/>
    </source>
</evidence>
<dbReference type="GO" id="GO:2000220">
    <property type="term" value="P:regulation of pseudohyphal growth"/>
    <property type="evidence" value="ECO:0007669"/>
    <property type="project" value="TreeGrafter"/>
</dbReference>
<dbReference type="Proteomes" id="UP001378960">
    <property type="component" value="Unassembled WGS sequence"/>
</dbReference>
<keyword evidence="7" id="KW-0238">DNA-binding</keyword>
<evidence type="ECO:0000256" key="1">
    <source>
        <dbReference type="ARBA" id="ARBA00004123"/>
    </source>
</evidence>
<evidence type="ECO:0000256" key="6">
    <source>
        <dbReference type="SAM" id="MobiDB-lite"/>
    </source>
</evidence>
<dbReference type="InterPro" id="IPR003120">
    <property type="entry name" value="Ste12"/>
</dbReference>
<gene>
    <name evidence="7" type="ORF">DAPK24_004350</name>
</gene>
<dbReference type="GO" id="GO:0003700">
    <property type="term" value="F:DNA-binding transcription factor activity"/>
    <property type="evidence" value="ECO:0007669"/>
    <property type="project" value="InterPro"/>
</dbReference>
<keyword evidence="4" id="KW-0539">Nucleus</keyword>
<keyword evidence="7" id="KW-0371">Homeobox</keyword>
<evidence type="ECO:0000313" key="7">
    <source>
        <dbReference type="EMBL" id="GMM43860.1"/>
    </source>
</evidence>
<accession>A0AAV5QXV2</accession>
<comment type="caution">
    <text evidence="7">The sequence shown here is derived from an EMBL/GenBank/DDBJ whole genome shotgun (WGS) entry which is preliminary data.</text>
</comment>
<dbReference type="Pfam" id="PF02200">
    <property type="entry name" value="STE"/>
    <property type="match status" value="1"/>
</dbReference>
<keyword evidence="2" id="KW-0805">Transcription regulation</keyword>
<feature type="region of interest" description="Disordered" evidence="6">
    <location>
        <begin position="589"/>
        <end position="615"/>
    </location>
</feature>
<evidence type="ECO:0000256" key="2">
    <source>
        <dbReference type="ARBA" id="ARBA00023015"/>
    </source>
</evidence>
<evidence type="ECO:0000256" key="4">
    <source>
        <dbReference type="ARBA" id="ARBA00023242"/>
    </source>
</evidence>
<keyword evidence="8" id="KW-1185">Reference proteome</keyword>
<evidence type="ECO:0000256" key="3">
    <source>
        <dbReference type="ARBA" id="ARBA00023163"/>
    </source>
</evidence>
<proteinExistence type="inferred from homology"/>
<dbReference type="EMBL" id="BTGB01000001">
    <property type="protein sequence ID" value="GMM43860.1"/>
    <property type="molecule type" value="Genomic_DNA"/>
</dbReference>
<dbReference type="AlphaFoldDB" id="A0AAV5QXV2"/>
<feature type="region of interest" description="Disordered" evidence="6">
    <location>
        <begin position="1"/>
        <end position="66"/>
    </location>
</feature>
<organism evidence="7 8">
    <name type="scientific">Pichia kluyveri</name>
    <name type="common">Yeast</name>
    <dbReference type="NCBI Taxonomy" id="36015"/>
    <lineage>
        <taxon>Eukaryota</taxon>
        <taxon>Fungi</taxon>
        <taxon>Dikarya</taxon>
        <taxon>Ascomycota</taxon>
        <taxon>Saccharomycotina</taxon>
        <taxon>Pichiomycetes</taxon>
        <taxon>Pichiales</taxon>
        <taxon>Pichiaceae</taxon>
        <taxon>Pichia</taxon>
    </lineage>
</organism>
<feature type="compositionally biased region" description="Basic and acidic residues" evidence="6">
    <location>
        <begin position="700"/>
        <end position="711"/>
    </location>
</feature>